<evidence type="ECO:0000256" key="1">
    <source>
        <dbReference type="SAM" id="MobiDB-lite"/>
    </source>
</evidence>
<evidence type="ECO:0000256" key="2">
    <source>
        <dbReference type="SAM" id="SignalP"/>
    </source>
</evidence>
<feature type="chain" id="PRO_5031226904" evidence="2">
    <location>
        <begin position="23"/>
        <end position="414"/>
    </location>
</feature>
<feature type="compositionally biased region" description="Polar residues" evidence="1">
    <location>
        <begin position="201"/>
        <end position="215"/>
    </location>
</feature>
<feature type="compositionally biased region" description="Low complexity" evidence="1">
    <location>
        <begin position="74"/>
        <end position="84"/>
    </location>
</feature>
<accession>A0A7S4I694</accession>
<feature type="compositionally biased region" description="Low complexity" evidence="1">
    <location>
        <begin position="392"/>
        <end position="402"/>
    </location>
</feature>
<feature type="signal peptide" evidence="2">
    <location>
        <begin position="1"/>
        <end position="22"/>
    </location>
</feature>
<feature type="region of interest" description="Disordered" evidence="1">
    <location>
        <begin position="195"/>
        <end position="216"/>
    </location>
</feature>
<proteinExistence type="predicted"/>
<protein>
    <submittedName>
        <fullName evidence="3">Uncharacterized protein</fullName>
    </submittedName>
</protein>
<feature type="region of interest" description="Disordered" evidence="1">
    <location>
        <begin position="47"/>
        <end position="126"/>
    </location>
</feature>
<reference evidence="3" key="1">
    <citation type="submission" date="2021-01" db="EMBL/GenBank/DDBJ databases">
        <authorList>
            <person name="Corre E."/>
            <person name="Pelletier E."/>
            <person name="Niang G."/>
            <person name="Scheremetjew M."/>
            <person name="Finn R."/>
            <person name="Kale V."/>
            <person name="Holt S."/>
            <person name="Cochrane G."/>
            <person name="Meng A."/>
            <person name="Brown T."/>
            <person name="Cohen L."/>
        </authorList>
    </citation>
    <scope>NUCLEOTIDE SEQUENCE</scope>
    <source>
        <strain evidence="3">Isolate 1302-5</strain>
    </source>
</reference>
<dbReference type="Pfam" id="PF25192">
    <property type="entry name" value="DiatomPyrShell"/>
    <property type="match status" value="1"/>
</dbReference>
<feature type="compositionally biased region" description="Polar residues" evidence="1">
    <location>
        <begin position="403"/>
        <end position="414"/>
    </location>
</feature>
<dbReference type="InterPro" id="IPR057491">
    <property type="entry name" value="DiatomPyrShell"/>
</dbReference>
<gene>
    <name evidence="3" type="ORF">OAUR00152_LOCUS7761</name>
</gene>
<sequence length="414" mass="44218">MRLSSKLLPVLCGFQAVGGTSAFVVPSRSQNSVEGAAGAAGPLFSSPYEGGVGLRERTRGVAPRPDFPASSSIPARAGGLARGPPAEPMGGGPLPPPPHQRQRRRVDLSQRMDADRYSPNDRPGQQWWERDAAPAYGRTIQGNSRSTMGTMDGRRAEVVLGTEGRPLDAEFELWDGPNNTPTKMRVYSEDGRRNPFRASVETPSRSGRSSMSIRNSGPLEFPVSSMVTSSPSMSSGSSIGGGSSYGYNEALTTVQGGSLKTWAMDASVSSAEVTIETDGLPMYAVVELWGTGNHVKQIAEIYNDNGVARPFTAVVETPGGANSICVRNTGPIAYPIKANVEPLSVGNDNPYGYEPVNRSPYEYSPYENGGSFGGGNSYGDPYNNGRSWYESSYNSSPNEYGSRSGSRNPYYSVF</sequence>
<evidence type="ECO:0000313" key="3">
    <source>
        <dbReference type="EMBL" id="CAE2219447.1"/>
    </source>
</evidence>
<feature type="region of interest" description="Disordered" evidence="1">
    <location>
        <begin position="392"/>
        <end position="414"/>
    </location>
</feature>
<name>A0A7S4I694_9STRA</name>
<feature type="compositionally biased region" description="Basic and acidic residues" evidence="1">
    <location>
        <begin position="105"/>
        <end position="119"/>
    </location>
</feature>
<dbReference type="EMBL" id="HBKQ01011513">
    <property type="protein sequence ID" value="CAE2219447.1"/>
    <property type="molecule type" value="Transcribed_RNA"/>
</dbReference>
<organism evidence="3">
    <name type="scientific">Odontella aurita</name>
    <dbReference type="NCBI Taxonomy" id="265563"/>
    <lineage>
        <taxon>Eukaryota</taxon>
        <taxon>Sar</taxon>
        <taxon>Stramenopiles</taxon>
        <taxon>Ochrophyta</taxon>
        <taxon>Bacillariophyta</taxon>
        <taxon>Mediophyceae</taxon>
        <taxon>Biddulphiophycidae</taxon>
        <taxon>Eupodiscales</taxon>
        <taxon>Odontellaceae</taxon>
        <taxon>Odontella</taxon>
    </lineage>
</organism>
<dbReference type="AlphaFoldDB" id="A0A7S4I694"/>
<keyword evidence="2" id="KW-0732">Signal</keyword>